<dbReference type="CDD" id="cd07103">
    <property type="entry name" value="ALDH_F5_SSADH_GabD"/>
    <property type="match status" value="1"/>
</dbReference>
<dbReference type="PANTHER" id="PTHR43353">
    <property type="entry name" value="SUCCINATE-SEMIALDEHYDE DEHYDROGENASE, MITOCHONDRIAL"/>
    <property type="match status" value="1"/>
</dbReference>
<sequence length="484" mass="52472">MELKDANLFRQRCYLDGEWVESSAGKTIDVLNPADERLIGQVPELEREQVIHALERAQAGFEAWRKAGIIERSACLRRWYELMQEHKEDLARIMTAEQGKPIAESRGEIDYASSYIEWFAEEAKRGYGELIPPAKPQQRILVTPEPVGVAVAITPWNFPAAMITRKAAAALAAGCSMVVKPSGLTPFSALAMAELADRAGFPKGVFSVVTGASSMIGEVFTGSTIVKKLSFTGSTAVGRKLMELSAPRLHTLSLELGGNAPFLVFDDADLDLAVKGAVAAKFRNTGQTCICPNRFLVQDSVHEAFVGKLKEALAELKVGDGFDEQVQQTSLINQKAVEKVQRHYDDALAKGAKSVLGERPGALARNRVAPIILTGVTTDMQLWQEETFGPLAPVMAFGSEEEGIALANDTPFGLAAYFYSRGVDRCWRVGEALKSGMVGVNEGGISNAMAPFGGVDQSGFGREGARQGLAEYQQLKYLCYGRAE</sequence>
<evidence type="ECO:0000313" key="6">
    <source>
        <dbReference type="EMBL" id="MDO3382208.1"/>
    </source>
</evidence>
<evidence type="ECO:0000313" key="7">
    <source>
        <dbReference type="Proteomes" id="UP001168380"/>
    </source>
</evidence>
<evidence type="ECO:0000256" key="3">
    <source>
        <dbReference type="PROSITE-ProRule" id="PRU10007"/>
    </source>
</evidence>
<dbReference type="Proteomes" id="UP001168380">
    <property type="component" value="Unassembled WGS sequence"/>
</dbReference>
<protein>
    <submittedName>
        <fullName evidence="6">NAD-dependent succinate-semialdehyde dehydrogenase</fullName>
        <ecNumber evidence="6">1.2.1.-</ecNumber>
    </submittedName>
</protein>
<organism evidence="6 7">
    <name type="scientific">Gilvimarinus algae</name>
    <dbReference type="NCBI Taxonomy" id="3058037"/>
    <lineage>
        <taxon>Bacteria</taxon>
        <taxon>Pseudomonadati</taxon>
        <taxon>Pseudomonadota</taxon>
        <taxon>Gammaproteobacteria</taxon>
        <taxon>Cellvibrionales</taxon>
        <taxon>Cellvibrionaceae</taxon>
        <taxon>Gilvimarinus</taxon>
    </lineage>
</organism>
<dbReference type="InterPro" id="IPR050740">
    <property type="entry name" value="Aldehyde_DH_Superfamily"/>
</dbReference>
<feature type="domain" description="Aldehyde dehydrogenase" evidence="5">
    <location>
        <begin position="19"/>
        <end position="477"/>
    </location>
</feature>
<gene>
    <name evidence="6" type="ORF">QWI16_08470</name>
</gene>
<dbReference type="EC" id="1.2.1.-" evidence="6"/>
<reference evidence="6" key="1">
    <citation type="submission" date="2023-07" db="EMBL/GenBank/DDBJ databases">
        <title>Gilvimarinus algae sp. nov., isolated from the surface of Kelp.</title>
        <authorList>
            <person name="Sun Y.Y."/>
            <person name="Gong Y."/>
            <person name="Du Z.J."/>
        </authorList>
    </citation>
    <scope>NUCLEOTIDE SEQUENCE</scope>
    <source>
        <strain evidence="6">SDUM040014</strain>
    </source>
</reference>
<dbReference type="Pfam" id="PF00171">
    <property type="entry name" value="Aldedh"/>
    <property type="match status" value="1"/>
</dbReference>
<feature type="active site" evidence="3">
    <location>
        <position position="255"/>
    </location>
</feature>
<dbReference type="EMBL" id="JAULRT010000052">
    <property type="protein sequence ID" value="MDO3382208.1"/>
    <property type="molecule type" value="Genomic_DNA"/>
</dbReference>
<dbReference type="InterPro" id="IPR016161">
    <property type="entry name" value="Ald_DH/histidinol_DH"/>
</dbReference>
<name>A0ABT8TFP2_9GAMM</name>
<dbReference type="Gene3D" id="3.40.605.10">
    <property type="entry name" value="Aldehyde Dehydrogenase, Chain A, domain 1"/>
    <property type="match status" value="1"/>
</dbReference>
<dbReference type="InterPro" id="IPR015590">
    <property type="entry name" value="Aldehyde_DH_dom"/>
</dbReference>
<dbReference type="Gene3D" id="3.40.309.10">
    <property type="entry name" value="Aldehyde Dehydrogenase, Chain A, domain 2"/>
    <property type="match status" value="1"/>
</dbReference>
<dbReference type="PANTHER" id="PTHR43353:SF5">
    <property type="entry name" value="SUCCINATE-SEMIALDEHYDE DEHYDROGENASE, MITOCHONDRIAL"/>
    <property type="match status" value="1"/>
</dbReference>
<evidence type="ECO:0000256" key="2">
    <source>
        <dbReference type="ARBA" id="ARBA00023002"/>
    </source>
</evidence>
<keyword evidence="2 4" id="KW-0560">Oxidoreductase</keyword>
<dbReference type="InterPro" id="IPR016163">
    <property type="entry name" value="Ald_DH_C"/>
</dbReference>
<proteinExistence type="inferred from homology"/>
<accession>A0ABT8TFP2</accession>
<comment type="similarity">
    <text evidence="1 4">Belongs to the aldehyde dehydrogenase family.</text>
</comment>
<dbReference type="InterPro" id="IPR016162">
    <property type="entry name" value="Ald_DH_N"/>
</dbReference>
<evidence type="ECO:0000256" key="1">
    <source>
        <dbReference type="ARBA" id="ARBA00009986"/>
    </source>
</evidence>
<keyword evidence="7" id="KW-1185">Reference proteome</keyword>
<evidence type="ECO:0000259" key="5">
    <source>
        <dbReference type="Pfam" id="PF00171"/>
    </source>
</evidence>
<dbReference type="PROSITE" id="PS00687">
    <property type="entry name" value="ALDEHYDE_DEHYDR_GLU"/>
    <property type="match status" value="1"/>
</dbReference>
<comment type="caution">
    <text evidence="6">The sequence shown here is derived from an EMBL/GenBank/DDBJ whole genome shotgun (WGS) entry which is preliminary data.</text>
</comment>
<evidence type="ECO:0000256" key="4">
    <source>
        <dbReference type="RuleBase" id="RU003345"/>
    </source>
</evidence>
<dbReference type="InterPro" id="IPR016160">
    <property type="entry name" value="Ald_DH_CS_CYS"/>
</dbReference>
<dbReference type="InterPro" id="IPR029510">
    <property type="entry name" value="Ald_DH_CS_GLU"/>
</dbReference>
<dbReference type="SUPFAM" id="SSF53720">
    <property type="entry name" value="ALDH-like"/>
    <property type="match status" value="1"/>
</dbReference>
<dbReference type="GO" id="GO:0016491">
    <property type="term" value="F:oxidoreductase activity"/>
    <property type="evidence" value="ECO:0007669"/>
    <property type="project" value="UniProtKB-KW"/>
</dbReference>
<dbReference type="PROSITE" id="PS00070">
    <property type="entry name" value="ALDEHYDE_DEHYDR_CYS"/>
    <property type="match status" value="1"/>
</dbReference>